<feature type="compositionally biased region" description="Polar residues" evidence="1">
    <location>
        <begin position="423"/>
        <end position="438"/>
    </location>
</feature>
<evidence type="ECO:0000313" key="4">
    <source>
        <dbReference type="Proteomes" id="UP001418222"/>
    </source>
</evidence>
<sequence length="484" mass="54261">MNAYPHIPNGLTSFAKVEQVSSPFTPYIRREVVPYDFKESRLPVYSGTSDPVSHVQAFESIVSLKALSDGIKCRLFLISYGAQVLDWFYHLPPQSITCFNDLQREFLSRFGTFRKRKKDVGALFQIKQGDDESYAHFIDRFQKETLDIVNVDQDFYKVAFISGLRQGPLKFKVTTKMPDTYGDLIDCANRFVGAEAMNSGYISHLNQMAQAPEKFSPHQLDDGPLHNYLPLNHNSNLLQYDQDPNLPRLADNSKFLSSTCTLLFYHICCLLFFCRDYPILRLADISKFSSEDNMCLQASFRYLRVIILRCFPIIFVLQSSLEDIHILFILQSNSGRAVAARSAGATDCFLSPLLQAARPLARCSARGGDLLLFGKRWRTQSSVRLREADSLLPPALQPAHPDGNQPSCPPAVGGLDFSPPGRQPSSPSKGCHQSTAALTNRRDLDSSVRQVGSLCRQAMATSLQQEAACPTRPPQVGRTRYAVR</sequence>
<proteinExistence type="predicted"/>
<comment type="caution">
    <text evidence="3">The sequence shown here is derived from an EMBL/GenBank/DDBJ whole genome shotgun (WGS) entry which is preliminary data.</text>
</comment>
<evidence type="ECO:0000259" key="2">
    <source>
        <dbReference type="Pfam" id="PF03732"/>
    </source>
</evidence>
<dbReference type="AlphaFoldDB" id="A0AAP0G1R3"/>
<evidence type="ECO:0000313" key="3">
    <source>
        <dbReference type="EMBL" id="KAK8933528.1"/>
    </source>
</evidence>
<feature type="domain" description="Retrotransposon gag" evidence="2">
    <location>
        <begin position="85"/>
        <end position="166"/>
    </location>
</feature>
<dbReference type="PANTHER" id="PTHR33223">
    <property type="entry name" value="CCHC-TYPE DOMAIN-CONTAINING PROTEIN"/>
    <property type="match status" value="1"/>
</dbReference>
<accession>A0AAP0G1R3</accession>
<name>A0AAP0G1R3_9ASPA</name>
<dbReference type="Proteomes" id="UP001418222">
    <property type="component" value="Unassembled WGS sequence"/>
</dbReference>
<reference evidence="3 4" key="1">
    <citation type="journal article" date="2022" name="Nat. Plants">
        <title>Genomes of leafy and leafless Platanthera orchids illuminate the evolution of mycoheterotrophy.</title>
        <authorList>
            <person name="Li M.H."/>
            <person name="Liu K.W."/>
            <person name="Li Z."/>
            <person name="Lu H.C."/>
            <person name="Ye Q.L."/>
            <person name="Zhang D."/>
            <person name="Wang J.Y."/>
            <person name="Li Y.F."/>
            <person name="Zhong Z.M."/>
            <person name="Liu X."/>
            <person name="Yu X."/>
            <person name="Liu D.K."/>
            <person name="Tu X.D."/>
            <person name="Liu B."/>
            <person name="Hao Y."/>
            <person name="Liao X.Y."/>
            <person name="Jiang Y.T."/>
            <person name="Sun W.H."/>
            <person name="Chen J."/>
            <person name="Chen Y.Q."/>
            <person name="Ai Y."/>
            <person name="Zhai J.W."/>
            <person name="Wu S.S."/>
            <person name="Zhou Z."/>
            <person name="Hsiao Y.Y."/>
            <person name="Wu W.L."/>
            <person name="Chen Y.Y."/>
            <person name="Lin Y.F."/>
            <person name="Hsu J.L."/>
            <person name="Li C.Y."/>
            <person name="Wang Z.W."/>
            <person name="Zhao X."/>
            <person name="Zhong W.Y."/>
            <person name="Ma X.K."/>
            <person name="Ma L."/>
            <person name="Huang J."/>
            <person name="Chen G.Z."/>
            <person name="Huang M.Z."/>
            <person name="Huang L."/>
            <person name="Peng D.H."/>
            <person name="Luo Y.B."/>
            <person name="Zou S.Q."/>
            <person name="Chen S.P."/>
            <person name="Lan S."/>
            <person name="Tsai W.C."/>
            <person name="Van de Peer Y."/>
            <person name="Liu Z.J."/>
        </authorList>
    </citation>
    <scope>NUCLEOTIDE SEQUENCE [LARGE SCALE GENOMIC DNA]</scope>
    <source>
        <strain evidence="3">Lor287</strain>
    </source>
</reference>
<organism evidence="3 4">
    <name type="scientific">Platanthera zijinensis</name>
    <dbReference type="NCBI Taxonomy" id="2320716"/>
    <lineage>
        <taxon>Eukaryota</taxon>
        <taxon>Viridiplantae</taxon>
        <taxon>Streptophyta</taxon>
        <taxon>Embryophyta</taxon>
        <taxon>Tracheophyta</taxon>
        <taxon>Spermatophyta</taxon>
        <taxon>Magnoliopsida</taxon>
        <taxon>Liliopsida</taxon>
        <taxon>Asparagales</taxon>
        <taxon>Orchidaceae</taxon>
        <taxon>Orchidoideae</taxon>
        <taxon>Orchideae</taxon>
        <taxon>Orchidinae</taxon>
        <taxon>Platanthera</taxon>
    </lineage>
</organism>
<keyword evidence="4" id="KW-1185">Reference proteome</keyword>
<gene>
    <name evidence="3" type="ORF">KSP39_PZI015852</name>
</gene>
<dbReference type="Pfam" id="PF03732">
    <property type="entry name" value="Retrotrans_gag"/>
    <property type="match status" value="1"/>
</dbReference>
<evidence type="ECO:0000256" key="1">
    <source>
        <dbReference type="SAM" id="MobiDB-lite"/>
    </source>
</evidence>
<dbReference type="PANTHER" id="PTHR33223:SF10">
    <property type="entry name" value="AMINOTRANSFERASE-LIKE PLANT MOBILE DOMAIN-CONTAINING PROTEIN"/>
    <property type="match status" value="1"/>
</dbReference>
<dbReference type="EMBL" id="JBBWWQ010000013">
    <property type="protein sequence ID" value="KAK8933528.1"/>
    <property type="molecule type" value="Genomic_DNA"/>
</dbReference>
<feature type="region of interest" description="Disordered" evidence="1">
    <location>
        <begin position="393"/>
        <end position="445"/>
    </location>
</feature>
<dbReference type="InterPro" id="IPR005162">
    <property type="entry name" value="Retrotrans_gag_dom"/>
</dbReference>
<protein>
    <recommendedName>
        <fullName evidence="2">Retrotransposon gag domain-containing protein</fullName>
    </recommendedName>
</protein>